<feature type="domain" description="Major facilitator superfamily (MFS) profile" evidence="9">
    <location>
        <begin position="17"/>
        <end position="487"/>
    </location>
</feature>
<feature type="transmembrane region" description="Helical" evidence="8">
    <location>
        <begin position="127"/>
        <end position="144"/>
    </location>
</feature>
<comment type="similarity">
    <text evidence="2">Belongs to the major facilitator superfamily. Sugar transporter (TC 2.A.1.1) family.</text>
</comment>
<evidence type="ECO:0000256" key="2">
    <source>
        <dbReference type="ARBA" id="ARBA00010992"/>
    </source>
</evidence>
<dbReference type="GO" id="GO:0016020">
    <property type="term" value="C:membrane"/>
    <property type="evidence" value="ECO:0007669"/>
    <property type="project" value="UniProtKB-SubCell"/>
</dbReference>
<feature type="transmembrane region" description="Helical" evidence="8">
    <location>
        <begin position="156"/>
        <end position="177"/>
    </location>
</feature>
<dbReference type="AlphaFoldDB" id="A0A4S8VY15"/>
<comment type="caution">
    <text evidence="10">The sequence shown here is derived from an EMBL/GenBank/DDBJ whole genome shotgun (WGS) entry which is preliminary data.</text>
</comment>
<dbReference type="Pfam" id="PF00083">
    <property type="entry name" value="Sugar_tr"/>
    <property type="match status" value="1"/>
</dbReference>
<dbReference type="InterPro" id="IPR005828">
    <property type="entry name" value="MFS_sugar_transport-like"/>
</dbReference>
<dbReference type="GO" id="GO:0015149">
    <property type="term" value="F:hexose transmembrane transporter activity"/>
    <property type="evidence" value="ECO:0007669"/>
    <property type="project" value="TreeGrafter"/>
</dbReference>
<evidence type="ECO:0000259" key="9">
    <source>
        <dbReference type="PROSITE" id="PS50850"/>
    </source>
</evidence>
<evidence type="ECO:0000256" key="8">
    <source>
        <dbReference type="SAM" id="Phobius"/>
    </source>
</evidence>
<dbReference type="PANTHER" id="PTHR23503:SF8">
    <property type="entry name" value="FACILITATED GLUCOSE TRANSPORTER PROTEIN 1"/>
    <property type="match status" value="1"/>
</dbReference>
<keyword evidence="3" id="KW-0813">Transport</keyword>
<feature type="transmembrane region" description="Helical" evidence="8">
    <location>
        <begin position="342"/>
        <end position="363"/>
    </location>
</feature>
<gene>
    <name evidence="10" type="ORF">D6D24_04922</name>
</gene>
<feature type="transmembrane region" description="Helical" evidence="8">
    <location>
        <begin position="306"/>
        <end position="330"/>
    </location>
</feature>
<feature type="compositionally biased region" description="Acidic residues" evidence="7">
    <location>
        <begin position="247"/>
        <end position="257"/>
    </location>
</feature>
<dbReference type="PRINTS" id="PR00171">
    <property type="entry name" value="SUGRTRNSPORT"/>
</dbReference>
<keyword evidence="4 8" id="KW-0812">Transmembrane</keyword>
<proteinExistence type="inferred from homology"/>
<feature type="transmembrane region" description="Helical" evidence="8">
    <location>
        <begin position="99"/>
        <end position="121"/>
    </location>
</feature>
<name>A0A4S8VY15_AURPU</name>
<dbReference type="InterPro" id="IPR003663">
    <property type="entry name" value="Sugar/inositol_transpt"/>
</dbReference>
<dbReference type="Gene3D" id="1.20.1250.20">
    <property type="entry name" value="MFS general substrate transporter like domains"/>
    <property type="match status" value="1"/>
</dbReference>
<evidence type="ECO:0000256" key="6">
    <source>
        <dbReference type="ARBA" id="ARBA00023136"/>
    </source>
</evidence>
<accession>A0A4S8VY15</accession>
<feature type="transmembrane region" description="Helical" evidence="8">
    <location>
        <begin position="370"/>
        <end position="390"/>
    </location>
</feature>
<keyword evidence="5 8" id="KW-1133">Transmembrane helix</keyword>
<feature type="transmembrane region" description="Helical" evidence="8">
    <location>
        <begin position="12"/>
        <end position="30"/>
    </location>
</feature>
<dbReference type="InterPro" id="IPR036259">
    <property type="entry name" value="MFS_trans_sf"/>
</dbReference>
<dbReference type="InterPro" id="IPR045263">
    <property type="entry name" value="GLUT"/>
</dbReference>
<dbReference type="EMBL" id="QZAJ01000161">
    <property type="protein sequence ID" value="THW15500.1"/>
    <property type="molecule type" value="Genomic_DNA"/>
</dbReference>
<feature type="transmembrane region" description="Helical" evidence="8">
    <location>
        <begin position="464"/>
        <end position="483"/>
    </location>
</feature>
<dbReference type="Proteomes" id="UP000308014">
    <property type="component" value="Unassembled WGS sequence"/>
</dbReference>
<dbReference type="InterPro" id="IPR005829">
    <property type="entry name" value="Sugar_transporter_CS"/>
</dbReference>
<dbReference type="PANTHER" id="PTHR23503">
    <property type="entry name" value="SOLUTE CARRIER FAMILY 2"/>
    <property type="match status" value="1"/>
</dbReference>
<dbReference type="InterPro" id="IPR020846">
    <property type="entry name" value="MFS_dom"/>
</dbReference>
<comment type="subcellular location">
    <subcellularLocation>
        <location evidence="1">Membrane</location>
        <topology evidence="1">Multi-pass membrane protein</topology>
    </subcellularLocation>
</comment>
<feature type="transmembrane region" description="Helical" evidence="8">
    <location>
        <begin position="68"/>
        <end position="87"/>
    </location>
</feature>
<evidence type="ECO:0000256" key="4">
    <source>
        <dbReference type="ARBA" id="ARBA00022692"/>
    </source>
</evidence>
<organism evidence="10 11">
    <name type="scientific">Aureobasidium pullulans</name>
    <name type="common">Black yeast</name>
    <name type="synonym">Pullularia pullulans</name>
    <dbReference type="NCBI Taxonomy" id="5580"/>
    <lineage>
        <taxon>Eukaryota</taxon>
        <taxon>Fungi</taxon>
        <taxon>Dikarya</taxon>
        <taxon>Ascomycota</taxon>
        <taxon>Pezizomycotina</taxon>
        <taxon>Dothideomycetes</taxon>
        <taxon>Dothideomycetidae</taxon>
        <taxon>Dothideales</taxon>
        <taxon>Saccotheciaceae</taxon>
        <taxon>Aureobasidium</taxon>
    </lineage>
</organism>
<evidence type="ECO:0000256" key="1">
    <source>
        <dbReference type="ARBA" id="ARBA00004141"/>
    </source>
</evidence>
<evidence type="ECO:0000256" key="5">
    <source>
        <dbReference type="ARBA" id="ARBA00022989"/>
    </source>
</evidence>
<evidence type="ECO:0000256" key="7">
    <source>
        <dbReference type="SAM" id="MobiDB-lite"/>
    </source>
</evidence>
<dbReference type="PROSITE" id="PS00217">
    <property type="entry name" value="SUGAR_TRANSPORT_2"/>
    <property type="match status" value="1"/>
</dbReference>
<protein>
    <submittedName>
        <fullName evidence="10">Vacuolar protein sorting-associated protein 73</fullName>
    </submittedName>
</protein>
<evidence type="ECO:0000313" key="11">
    <source>
        <dbReference type="Proteomes" id="UP000308014"/>
    </source>
</evidence>
<feature type="transmembrane region" description="Helical" evidence="8">
    <location>
        <begin position="183"/>
        <end position="204"/>
    </location>
</feature>
<feature type="region of interest" description="Disordered" evidence="7">
    <location>
        <begin position="243"/>
        <end position="283"/>
    </location>
</feature>
<dbReference type="PROSITE" id="PS50850">
    <property type="entry name" value="MFS"/>
    <property type="match status" value="1"/>
</dbReference>
<keyword evidence="6 8" id="KW-0472">Membrane</keyword>
<reference evidence="10 11" key="1">
    <citation type="submission" date="2018-10" db="EMBL/GenBank/DDBJ databases">
        <title>Fifty Aureobasidium pullulans genomes reveal a recombining polyextremotolerant generalist.</title>
        <authorList>
            <person name="Gostincar C."/>
            <person name="Turk M."/>
            <person name="Zajc J."/>
            <person name="Gunde-Cimerman N."/>
        </authorList>
    </citation>
    <scope>NUCLEOTIDE SEQUENCE [LARGE SCALE GENOMIC DNA]</scope>
    <source>
        <strain evidence="10 11">EXF-11318</strain>
    </source>
</reference>
<evidence type="ECO:0000313" key="10">
    <source>
        <dbReference type="EMBL" id="THW15500.1"/>
    </source>
</evidence>
<feature type="transmembrane region" description="Helical" evidence="8">
    <location>
        <begin position="432"/>
        <end position="452"/>
    </location>
</feature>
<dbReference type="SUPFAM" id="SSF103473">
    <property type="entry name" value="MFS general substrate transporter"/>
    <property type="match status" value="1"/>
</dbReference>
<sequence length="505" mass="53479">MEPKSWFKDLTPYFIYILLVSTIGPLLFGFHLSELNAPQSIITCEKKSISSTLAPSLPQCISMDSTQFGLVSSIFTLGGLLGALVAGPVSARYGRYRSMLFSTVPFIIGPVFEVFATNIPIFTVGRLISGLGAGASVVIAPIFISEVAPPKEKGFFGAFTQIMINMGIFIAQLLGLFLSKGSLWRIILAVGGAIGILQAIGLFLGGQESPKWLADHGKERQAKRILRKLRGHAANIEEEVKGWGVESEQDMEDEEDSLLSNQDRMPSDGLEQSGPSSDASAGKKTKEAVEALGALAVLKNPDSRPAVIAVVVVMVGQQLCGINSIVMYGVSLLSDLLSANAALLNVLVAVLNIVVTTSCAPLTDKLGRKVCLLASIFGMGVSSLLLGIGIMKHLPILSAVTVLTFVASFGLGLGPVPFILSSELVGPGAVGATQSWALAANWIATFVVAQFFPIVNEKLGGGKVYFIFAAFAVLLSAFVFWAVPETKDKADADEVWGRKAGRAVD</sequence>
<evidence type="ECO:0000256" key="3">
    <source>
        <dbReference type="ARBA" id="ARBA00022448"/>
    </source>
</evidence>
<feature type="transmembrane region" description="Helical" evidence="8">
    <location>
        <begin position="396"/>
        <end position="420"/>
    </location>
</feature>